<feature type="region of interest" description="Disordered" evidence="1">
    <location>
        <begin position="377"/>
        <end position="396"/>
    </location>
</feature>
<keyword evidence="2" id="KW-1133">Transmembrane helix</keyword>
<feature type="compositionally biased region" description="Basic residues" evidence="1">
    <location>
        <begin position="30"/>
        <end position="57"/>
    </location>
</feature>
<feature type="compositionally biased region" description="Polar residues" evidence="1">
    <location>
        <begin position="119"/>
        <end position="136"/>
    </location>
</feature>
<dbReference type="Proteomes" id="UP000596742">
    <property type="component" value="Unassembled WGS sequence"/>
</dbReference>
<organism evidence="3 4">
    <name type="scientific">Mytilus galloprovincialis</name>
    <name type="common">Mediterranean mussel</name>
    <dbReference type="NCBI Taxonomy" id="29158"/>
    <lineage>
        <taxon>Eukaryota</taxon>
        <taxon>Metazoa</taxon>
        <taxon>Spiralia</taxon>
        <taxon>Lophotrochozoa</taxon>
        <taxon>Mollusca</taxon>
        <taxon>Bivalvia</taxon>
        <taxon>Autobranchia</taxon>
        <taxon>Pteriomorphia</taxon>
        <taxon>Mytilida</taxon>
        <taxon>Mytiloidea</taxon>
        <taxon>Mytilidae</taxon>
        <taxon>Mytilinae</taxon>
        <taxon>Mytilus</taxon>
    </lineage>
</organism>
<reference evidence="3" key="1">
    <citation type="submission" date="2018-11" db="EMBL/GenBank/DDBJ databases">
        <authorList>
            <person name="Alioto T."/>
            <person name="Alioto T."/>
        </authorList>
    </citation>
    <scope>NUCLEOTIDE SEQUENCE</scope>
</reference>
<sequence>MSDGFSSAVYKGRQCRQISRSRSRSPDRRSRSRSHDRRPRSRSRSRSPDRRPRRMSRSRSPDRRSRSRSPDRRSRSRSHDRRPRSRSRSRSPDRRPRSISPDHRSRSRSPDRWSRIKSPDQTTERSSFTTSSDNPASTTESTTELTTEHREETSTVSLKQTTLIITIAESETTESFQSSAGTDTPASTSESTSGIINTDVIIYLSCGVGFILLLSFSMACFYVGKKYQNNQNLGINQIVDTNNRGIELDSVAQRSPTVSTGRESGYGYAEIDELELSEFILTPPEQLHIEQDDTSSDSYDRISPQSNDYLNPYQSLLPSLQQSGNDHNNSDEYSHPDEENSAYTNLYQPIRFNRLDEFRQYASCSSVHYFEVLDDPIGNTNDVNMQEDSKRRRKTW</sequence>
<feature type="compositionally biased region" description="Polar residues" evidence="1">
    <location>
        <begin position="303"/>
        <end position="327"/>
    </location>
</feature>
<keyword evidence="2" id="KW-0812">Transmembrane</keyword>
<protein>
    <submittedName>
        <fullName evidence="3">Uncharacterized protein</fullName>
    </submittedName>
</protein>
<dbReference type="OrthoDB" id="6103977at2759"/>
<feature type="transmembrane region" description="Helical" evidence="2">
    <location>
        <begin position="200"/>
        <end position="223"/>
    </location>
</feature>
<gene>
    <name evidence="3" type="ORF">MGAL_10B012615</name>
</gene>
<feature type="compositionally biased region" description="Basic and acidic residues" evidence="1">
    <location>
        <begin position="59"/>
        <end position="73"/>
    </location>
</feature>
<keyword evidence="2" id="KW-0472">Membrane</keyword>
<keyword evidence="4" id="KW-1185">Reference proteome</keyword>
<accession>A0A8B6CDF5</accession>
<dbReference type="EMBL" id="UYJE01001551">
    <property type="protein sequence ID" value="VDI03009.1"/>
    <property type="molecule type" value="Genomic_DNA"/>
</dbReference>
<evidence type="ECO:0000313" key="3">
    <source>
        <dbReference type="EMBL" id="VDI03009.1"/>
    </source>
</evidence>
<proteinExistence type="predicted"/>
<name>A0A8B6CDF5_MYTGA</name>
<feature type="compositionally biased region" description="Basic and acidic residues" evidence="1">
    <location>
        <begin position="90"/>
        <end position="118"/>
    </location>
</feature>
<evidence type="ECO:0000313" key="4">
    <source>
        <dbReference type="Proteomes" id="UP000596742"/>
    </source>
</evidence>
<feature type="compositionally biased region" description="Basic and acidic residues" evidence="1">
    <location>
        <begin position="328"/>
        <end position="338"/>
    </location>
</feature>
<evidence type="ECO:0000256" key="1">
    <source>
        <dbReference type="SAM" id="MobiDB-lite"/>
    </source>
</evidence>
<feature type="compositionally biased region" description="Basic residues" evidence="1">
    <location>
        <begin position="74"/>
        <end position="89"/>
    </location>
</feature>
<comment type="caution">
    <text evidence="3">The sequence shown here is derived from an EMBL/GenBank/DDBJ whole genome shotgun (WGS) entry which is preliminary data.</text>
</comment>
<evidence type="ECO:0000256" key="2">
    <source>
        <dbReference type="SAM" id="Phobius"/>
    </source>
</evidence>
<feature type="region of interest" description="Disordered" evidence="1">
    <location>
        <begin position="1"/>
        <end position="158"/>
    </location>
</feature>
<feature type="region of interest" description="Disordered" evidence="1">
    <location>
        <begin position="170"/>
        <end position="192"/>
    </location>
</feature>
<feature type="region of interest" description="Disordered" evidence="1">
    <location>
        <begin position="290"/>
        <end position="339"/>
    </location>
</feature>
<dbReference type="AlphaFoldDB" id="A0A8B6CDF5"/>